<dbReference type="PANTHER" id="PTHR43377:SF1">
    <property type="entry name" value="BILIVERDIN REDUCTASE A"/>
    <property type="match status" value="1"/>
</dbReference>
<dbReference type="Pfam" id="PF01408">
    <property type="entry name" value="GFO_IDH_MocA"/>
    <property type="match status" value="1"/>
</dbReference>
<dbReference type="EMBL" id="UINC01009754">
    <property type="protein sequence ID" value="SVA43676.1"/>
    <property type="molecule type" value="Genomic_DNA"/>
</dbReference>
<dbReference type="Gene3D" id="3.40.50.720">
    <property type="entry name" value="NAD(P)-binding Rossmann-like Domain"/>
    <property type="match status" value="1"/>
</dbReference>
<accession>A0A381VTP3</accession>
<proteinExistence type="predicted"/>
<dbReference type="Gene3D" id="3.30.360.10">
    <property type="entry name" value="Dihydrodipicolinate Reductase, domain 2"/>
    <property type="match status" value="1"/>
</dbReference>
<protein>
    <recommendedName>
        <fullName evidence="4">Gfo/Idh/MocA-like oxidoreductase N-terminal domain-containing protein</fullName>
    </recommendedName>
</protein>
<evidence type="ECO:0000259" key="2">
    <source>
        <dbReference type="Pfam" id="PF22725"/>
    </source>
</evidence>
<dbReference type="SUPFAM" id="SSF51735">
    <property type="entry name" value="NAD(P)-binding Rossmann-fold domains"/>
    <property type="match status" value="1"/>
</dbReference>
<feature type="domain" description="Gfo/Idh/MocA-like oxidoreductase N-terminal" evidence="1">
    <location>
        <begin position="11"/>
        <end position="131"/>
    </location>
</feature>
<dbReference type="GO" id="GO:0000166">
    <property type="term" value="F:nucleotide binding"/>
    <property type="evidence" value="ECO:0007669"/>
    <property type="project" value="InterPro"/>
</dbReference>
<dbReference type="PANTHER" id="PTHR43377">
    <property type="entry name" value="BILIVERDIN REDUCTASE A"/>
    <property type="match status" value="1"/>
</dbReference>
<dbReference type="SUPFAM" id="SSF55347">
    <property type="entry name" value="Glyceraldehyde-3-phosphate dehydrogenase-like, C-terminal domain"/>
    <property type="match status" value="1"/>
</dbReference>
<name>A0A381VTP3_9ZZZZ</name>
<organism evidence="3">
    <name type="scientific">marine metagenome</name>
    <dbReference type="NCBI Taxonomy" id="408172"/>
    <lineage>
        <taxon>unclassified sequences</taxon>
        <taxon>metagenomes</taxon>
        <taxon>ecological metagenomes</taxon>
    </lineage>
</organism>
<dbReference type="InterPro" id="IPR051450">
    <property type="entry name" value="Gfo/Idh/MocA_Oxidoreductases"/>
</dbReference>
<feature type="non-terminal residue" evidence="3">
    <location>
        <position position="1"/>
    </location>
</feature>
<evidence type="ECO:0000313" key="3">
    <source>
        <dbReference type="EMBL" id="SVA43676.1"/>
    </source>
</evidence>
<evidence type="ECO:0008006" key="4">
    <source>
        <dbReference type="Google" id="ProtNLM"/>
    </source>
</evidence>
<evidence type="ECO:0000259" key="1">
    <source>
        <dbReference type="Pfam" id="PF01408"/>
    </source>
</evidence>
<gene>
    <name evidence="3" type="ORF">METZ01_LOCUS96530</name>
</gene>
<dbReference type="AlphaFoldDB" id="A0A381VTP3"/>
<dbReference type="InterPro" id="IPR036291">
    <property type="entry name" value="NAD(P)-bd_dom_sf"/>
</dbReference>
<dbReference type="InterPro" id="IPR000683">
    <property type="entry name" value="Gfo/Idh/MocA-like_OxRdtase_N"/>
</dbReference>
<dbReference type="Pfam" id="PF22725">
    <property type="entry name" value="GFO_IDH_MocA_C3"/>
    <property type="match status" value="1"/>
</dbReference>
<reference evidence="3" key="1">
    <citation type="submission" date="2018-05" db="EMBL/GenBank/DDBJ databases">
        <authorList>
            <person name="Lanie J.A."/>
            <person name="Ng W.-L."/>
            <person name="Kazmierczak K.M."/>
            <person name="Andrzejewski T.M."/>
            <person name="Davidsen T.M."/>
            <person name="Wayne K.J."/>
            <person name="Tettelin H."/>
            <person name="Glass J.I."/>
            <person name="Rusch D."/>
            <person name="Podicherti R."/>
            <person name="Tsui H.-C.T."/>
            <person name="Winkler M.E."/>
        </authorList>
    </citation>
    <scope>NUCLEOTIDE SEQUENCE</scope>
</reference>
<feature type="domain" description="GFO/IDH/MocA-like oxidoreductase" evidence="2">
    <location>
        <begin position="140"/>
        <end position="259"/>
    </location>
</feature>
<sequence length="342" mass="37463">VVARIERAGVVNVAVVGLGWWGCHIIERFSTLTESPIRVHLAVEKIPDKSLNFVRRHKLEIMGDYERALDRSDIDAVILTTPHGQHEEQVIQAATAGKHVFCEKPLTLSQESAQRMVACCSGAEVVLGIGHERRFEPAMLALKNLVDDGTLGTILHVESAFSHDKLADLPVDDWRAAPEHGPAVAMTGMGIHLTDSWIQMFGPVEQVFAERARLVTALPTGDVVCVQARFASGMTGFLSALLVTPFFMRYHVFGSLGWAQVIDTAHPDSSDHTAQLTVQTRAGKRWLENHEGTDAVVVNLETFAMAVLGQTEYPVPTEELIQNIAMLDAIGRSFESGQAEQV</sequence>
<dbReference type="InterPro" id="IPR055170">
    <property type="entry name" value="GFO_IDH_MocA-like_dom"/>
</dbReference>